<protein>
    <submittedName>
        <fullName evidence="1">Uncharacterized protein</fullName>
    </submittedName>
</protein>
<reference evidence="1 2" key="1">
    <citation type="journal article" date="2020" name="Genomics">
        <title>Complete, high-quality genomes from long-read metagenomic sequencing of two wolf lichen thalli reveals enigmatic genome architecture.</title>
        <authorList>
            <person name="McKenzie S.K."/>
            <person name="Walston R.F."/>
            <person name="Allen J.L."/>
        </authorList>
    </citation>
    <scope>NUCLEOTIDE SEQUENCE [LARGE SCALE GENOMIC DNA]</scope>
    <source>
        <strain evidence="1">WasteWater1</strain>
    </source>
</reference>
<comment type="caution">
    <text evidence="1">The sequence shown here is derived from an EMBL/GenBank/DDBJ whole genome shotgun (WGS) entry which is preliminary data.</text>
</comment>
<accession>A0A8H6FDU0</accession>
<sequence length="191" mass="21506">MPPFSGKIEPISIIPNEELSSIDQIDVSAFRRALLKKPTYKAYKALLVHRHTLQSLNLNVDLMVEQADDALYKASENRGKTERALANACDSSMYPYPTTCPPIASKAFQSIIELQTFYHDEKVCVLMECVSEQGRAQTLLRRVNSRVEKVEQALVKKFGIHTVDDEGNPLRMQDLERVIDVMASVPGIENL</sequence>
<gene>
    <name evidence="1" type="ORF">HO133_010983</name>
</gene>
<proteinExistence type="predicted"/>
<dbReference type="EMBL" id="JACCJB010000009">
    <property type="protein sequence ID" value="KAF6224406.1"/>
    <property type="molecule type" value="Genomic_DNA"/>
</dbReference>
<dbReference type="AlphaFoldDB" id="A0A8H6FDU0"/>
<keyword evidence="2" id="KW-1185">Reference proteome</keyword>
<evidence type="ECO:0000313" key="1">
    <source>
        <dbReference type="EMBL" id="KAF6224406.1"/>
    </source>
</evidence>
<dbReference type="RefSeq" id="XP_037153466.1">
    <property type="nucleotide sequence ID" value="XM_037301832.1"/>
</dbReference>
<name>A0A8H6FDU0_9LECA</name>
<organism evidence="1 2">
    <name type="scientific">Letharia lupina</name>
    <dbReference type="NCBI Taxonomy" id="560253"/>
    <lineage>
        <taxon>Eukaryota</taxon>
        <taxon>Fungi</taxon>
        <taxon>Dikarya</taxon>
        <taxon>Ascomycota</taxon>
        <taxon>Pezizomycotina</taxon>
        <taxon>Lecanoromycetes</taxon>
        <taxon>OSLEUM clade</taxon>
        <taxon>Lecanoromycetidae</taxon>
        <taxon>Lecanorales</taxon>
        <taxon>Lecanorineae</taxon>
        <taxon>Parmeliaceae</taxon>
        <taxon>Letharia</taxon>
    </lineage>
</organism>
<dbReference type="GeneID" id="59339373"/>
<dbReference type="Proteomes" id="UP000593566">
    <property type="component" value="Unassembled WGS sequence"/>
</dbReference>
<evidence type="ECO:0000313" key="2">
    <source>
        <dbReference type="Proteomes" id="UP000593566"/>
    </source>
</evidence>